<evidence type="ECO:0000313" key="3">
    <source>
        <dbReference type="EMBL" id="OOV05905.1"/>
    </source>
</evidence>
<feature type="compositionally biased region" description="Polar residues" evidence="1">
    <location>
        <begin position="284"/>
        <end position="298"/>
    </location>
</feature>
<dbReference type="PANTHER" id="PTHR30217:SF10">
    <property type="entry name" value="23S RRNA 5-HYDROXYCYTIDINE C2501 SYNTHASE"/>
    <property type="match status" value="1"/>
</dbReference>
<organism evidence="3 4">
    <name type="scientific">Rhodoferax fermentans</name>
    <dbReference type="NCBI Taxonomy" id="28066"/>
    <lineage>
        <taxon>Bacteria</taxon>
        <taxon>Pseudomonadati</taxon>
        <taxon>Pseudomonadota</taxon>
        <taxon>Betaproteobacteria</taxon>
        <taxon>Burkholderiales</taxon>
        <taxon>Comamonadaceae</taxon>
        <taxon>Rhodoferax</taxon>
    </lineage>
</organism>
<proteinExistence type="predicted"/>
<dbReference type="Proteomes" id="UP000190750">
    <property type="component" value="Unassembled WGS sequence"/>
</dbReference>
<dbReference type="STRING" id="28066.RF819_03515"/>
<feature type="region of interest" description="Disordered" evidence="1">
    <location>
        <begin position="277"/>
        <end position="298"/>
    </location>
</feature>
<feature type="domain" description="Peptidase U32 collagenase" evidence="2">
    <location>
        <begin position="403"/>
        <end position="524"/>
    </location>
</feature>
<dbReference type="RefSeq" id="WP_078363684.1">
    <property type="nucleotide sequence ID" value="NZ_MTJN01000002.1"/>
</dbReference>
<dbReference type="GO" id="GO:0008233">
    <property type="term" value="F:peptidase activity"/>
    <property type="evidence" value="ECO:0007669"/>
    <property type="project" value="UniProtKB-KW"/>
</dbReference>
<reference evidence="3 4" key="1">
    <citation type="submission" date="2017-01" db="EMBL/GenBank/DDBJ databases">
        <title>Genome sequencing of Rhodoferax fermentans JCM 7819.</title>
        <authorList>
            <person name="Kim Y.J."/>
            <person name="Farh M.E.-A."/>
            <person name="Yang D.-C."/>
        </authorList>
    </citation>
    <scope>NUCLEOTIDE SEQUENCE [LARGE SCALE GENOMIC DNA]</scope>
    <source>
        <strain evidence="3 4">JCM 7819</strain>
    </source>
</reference>
<dbReference type="PANTHER" id="PTHR30217">
    <property type="entry name" value="PEPTIDASE U32 FAMILY"/>
    <property type="match status" value="1"/>
</dbReference>
<dbReference type="AlphaFoldDB" id="A0A1T1APG1"/>
<dbReference type="GO" id="GO:0006508">
    <property type="term" value="P:proteolysis"/>
    <property type="evidence" value="ECO:0007669"/>
    <property type="project" value="UniProtKB-KW"/>
</dbReference>
<accession>A0A1T1APG1</accession>
<comment type="caution">
    <text evidence="3">The sequence shown here is derived from an EMBL/GenBank/DDBJ whole genome shotgun (WGS) entry which is preliminary data.</text>
</comment>
<dbReference type="EMBL" id="MTJN01000002">
    <property type="protein sequence ID" value="OOV05905.1"/>
    <property type="molecule type" value="Genomic_DNA"/>
</dbReference>
<dbReference type="InterPro" id="IPR051454">
    <property type="entry name" value="RNA/ubiquinone_mod_enzymes"/>
</dbReference>
<gene>
    <name evidence="3" type="ORF">RF819_03515</name>
</gene>
<evidence type="ECO:0000313" key="4">
    <source>
        <dbReference type="Proteomes" id="UP000190750"/>
    </source>
</evidence>
<dbReference type="InterPro" id="IPR020988">
    <property type="entry name" value="Pept_U32_collagenase"/>
</dbReference>
<protein>
    <submittedName>
        <fullName evidence="3">Protease</fullName>
    </submittedName>
</protein>
<keyword evidence="3" id="KW-0645">Protease</keyword>
<dbReference type="OrthoDB" id="9807498at2"/>
<keyword evidence="4" id="KW-1185">Reference proteome</keyword>
<dbReference type="InterPro" id="IPR001539">
    <property type="entry name" value="Peptidase_U32"/>
</dbReference>
<keyword evidence="3" id="KW-0378">Hydrolase</keyword>
<dbReference type="Pfam" id="PF01136">
    <property type="entry name" value="Peptidase_U32"/>
    <property type="match status" value="1"/>
</dbReference>
<sequence length="679" mass="75119">MSLLPHQLELLAPARDAAIGIEAVNHGADAVYIGGPGFGARSSADNSVADIARLVAHAHQFNSRIFVTLNTILRDDELEPARKLTWQLYDAGVDALIIQDMGLLELDLPPIQLHASTQTDIRTPEKARFLQDAGLSQIVLARELTLQQIAAIRAATDPSRCAIEFFVHGALCVAYSGQCYISAAHTGRSANRGECSQACRLPYQVIDDKGRFVAHDKHVLSMKDNNQSDNIAALVNAGVRSFKIEGRYKDMAYVKNITAHYRTLLDELIEARQHSEQPLARASSGKTTFSFTPDPNQNFNREFTDYFVNGRQDDIGAFDSPKNPGQPIGHVLLTGPNWVELELSSRYTELHNGDGLCYYDLQKELVGLAINRAELISAKKARWRVFPKDAMDTLKDLRAGLEVNRNRDVHWLRQLDKKSSDRRIGLWINLQVQAEDVHLTLTDEDGHSATVQQPFPASQRQAALDTDAALEQIRNQLGRLGTTNFIAISTDVTWARGRFEAIVLPSSLLNSLRRDAVAQLEAARVAAFTRLPRALPVAPPAPYPEDSLSYLANVFNKAARSFYAKHGVKVIAPAYEAVQEMGEVSLMITKHCVRFSLSLCPKQAKGVTGVQGFVKAEPLQLVNGKEKLTLRFDCKPCEMHVMGKMKPAVAKQSRQELAAASQGVPISFHKVRPKQEFGH</sequence>
<name>A0A1T1APG1_RHOFE</name>
<dbReference type="PROSITE" id="PS01276">
    <property type="entry name" value="PEPTIDASE_U32"/>
    <property type="match status" value="1"/>
</dbReference>
<evidence type="ECO:0000256" key="1">
    <source>
        <dbReference type="SAM" id="MobiDB-lite"/>
    </source>
</evidence>
<dbReference type="Pfam" id="PF12392">
    <property type="entry name" value="DUF3656"/>
    <property type="match status" value="1"/>
</dbReference>
<evidence type="ECO:0000259" key="2">
    <source>
        <dbReference type="Pfam" id="PF12392"/>
    </source>
</evidence>